<organism evidence="1">
    <name type="scientific">Siphoviridae sp. ctMOb8</name>
    <dbReference type="NCBI Taxonomy" id="2825460"/>
    <lineage>
        <taxon>Viruses</taxon>
        <taxon>Duplodnaviria</taxon>
        <taxon>Heunggongvirae</taxon>
        <taxon>Uroviricota</taxon>
        <taxon>Caudoviricetes</taxon>
    </lineage>
</organism>
<proteinExistence type="predicted"/>
<protein>
    <submittedName>
        <fullName evidence="1">Fibrinogen alpha chain, Fibrinogen beta Coagulation, Disease mutation, Glycoprotein</fullName>
    </submittedName>
</protein>
<dbReference type="EMBL" id="BK015544">
    <property type="protein sequence ID" value="DAE12226.1"/>
    <property type="molecule type" value="Genomic_DNA"/>
</dbReference>
<name>A0A8S5PZA8_9CAUD</name>
<accession>A0A8S5PZA8</accession>
<sequence>MWCKGSCRRSAAARRIAFDNPTSIISKSENYERTNV</sequence>
<evidence type="ECO:0000313" key="1">
    <source>
        <dbReference type="EMBL" id="DAE12226.1"/>
    </source>
</evidence>
<reference evidence="1" key="1">
    <citation type="journal article" date="2021" name="Proc. Natl. Acad. Sci. U.S.A.">
        <title>A Catalog of Tens of Thousands of Viruses from Human Metagenomes Reveals Hidden Associations with Chronic Diseases.</title>
        <authorList>
            <person name="Tisza M.J."/>
            <person name="Buck C.B."/>
        </authorList>
    </citation>
    <scope>NUCLEOTIDE SEQUENCE</scope>
    <source>
        <strain evidence="1">CtMOb8</strain>
    </source>
</reference>